<comment type="similarity">
    <text evidence="6 7">Belongs to the LipB family.</text>
</comment>
<evidence type="ECO:0000256" key="4">
    <source>
        <dbReference type="ARBA" id="ARBA00023315"/>
    </source>
</evidence>
<accession>A0A2A8CX05</accession>
<dbReference type="Pfam" id="PF21948">
    <property type="entry name" value="LplA-B_cat"/>
    <property type="match status" value="1"/>
</dbReference>
<evidence type="ECO:0000256" key="10">
    <source>
        <dbReference type="PIRSR" id="PIRSR016262-3"/>
    </source>
</evidence>
<dbReference type="PROSITE" id="PS51733">
    <property type="entry name" value="BPL_LPL_CATALYTIC"/>
    <property type="match status" value="1"/>
</dbReference>
<dbReference type="GO" id="GO:0005737">
    <property type="term" value="C:cytoplasm"/>
    <property type="evidence" value="ECO:0007669"/>
    <property type="project" value="UniProtKB-SubCell"/>
</dbReference>
<organism evidence="12 13">
    <name type="scientific">Longibacter salinarum</name>
    <dbReference type="NCBI Taxonomy" id="1850348"/>
    <lineage>
        <taxon>Bacteria</taxon>
        <taxon>Pseudomonadati</taxon>
        <taxon>Rhodothermota</taxon>
        <taxon>Rhodothermia</taxon>
        <taxon>Rhodothermales</taxon>
        <taxon>Salisaetaceae</taxon>
        <taxon>Longibacter</taxon>
    </lineage>
</organism>
<feature type="binding site" evidence="6 9">
    <location>
        <begin position="92"/>
        <end position="99"/>
    </location>
    <ligand>
        <name>substrate</name>
    </ligand>
</feature>
<dbReference type="EMBL" id="PDEQ01000005">
    <property type="protein sequence ID" value="PEN13232.1"/>
    <property type="molecule type" value="Genomic_DNA"/>
</dbReference>
<comment type="function">
    <text evidence="5 6 7">Catalyzes the transfer of endogenously produced octanoic acid from octanoyl-acyl-carrier-protein onto the lipoyl domains of lipoate-dependent enzymes. Lipoyl-ACP can also act as a substrate although octanoyl-ACP is likely to be the physiological substrate.</text>
</comment>
<dbReference type="EC" id="2.3.1.181" evidence="6 7"/>
<evidence type="ECO:0000256" key="3">
    <source>
        <dbReference type="ARBA" id="ARBA00022679"/>
    </source>
</evidence>
<dbReference type="FunFam" id="3.30.930.10:FF:000035">
    <property type="entry name" value="Putative lipoyltransferase 2, mitochondrial"/>
    <property type="match status" value="1"/>
</dbReference>
<dbReference type="PIRSF" id="PIRSF016262">
    <property type="entry name" value="LPLase"/>
    <property type="match status" value="1"/>
</dbReference>
<gene>
    <name evidence="6" type="primary">lipB</name>
    <name evidence="12" type="ORF">CRI94_11365</name>
</gene>
<dbReference type="PANTHER" id="PTHR10993">
    <property type="entry name" value="OCTANOYLTRANSFERASE"/>
    <property type="match status" value="1"/>
</dbReference>
<dbReference type="GO" id="GO:0009249">
    <property type="term" value="P:protein lipoylation"/>
    <property type="evidence" value="ECO:0007669"/>
    <property type="project" value="InterPro"/>
</dbReference>
<feature type="domain" description="BPL/LPL catalytic" evidence="11">
    <location>
        <begin position="47"/>
        <end position="235"/>
    </location>
</feature>
<dbReference type="NCBIfam" id="TIGR00214">
    <property type="entry name" value="lipB"/>
    <property type="match status" value="1"/>
</dbReference>
<dbReference type="Gene3D" id="3.30.930.10">
    <property type="entry name" value="Bira Bifunctional Protein, Domain 2"/>
    <property type="match status" value="1"/>
</dbReference>
<dbReference type="InterPro" id="IPR000544">
    <property type="entry name" value="Octanoyltransferase"/>
</dbReference>
<evidence type="ECO:0000256" key="7">
    <source>
        <dbReference type="PIRNR" id="PIRNR016262"/>
    </source>
</evidence>
<feature type="active site" description="Acyl-thioester intermediate" evidence="6 8">
    <location>
        <position position="196"/>
    </location>
</feature>
<feature type="binding site" evidence="6 9">
    <location>
        <begin position="165"/>
        <end position="167"/>
    </location>
    <ligand>
        <name>substrate</name>
    </ligand>
</feature>
<keyword evidence="3 6" id="KW-0808">Transferase</keyword>
<sequence>MLSSTDSSERQHVLACHLGRVDYPETRALQKALQTRLVEAKRSDPPETVPHVWLLVEHPHVYTLGKSGDAANMLLSDERLDEIGATFHEIERGGDVTYHGPGQLVGYPILDLDRFFTDLGRYLRSLEEVIIQTCADHGIDGGRVEGRTGTWIGPDEHGPERKICAMGVHCSRWVTMHGFAFNVNVDLDYFGHIVPCGIRDRGVTSLAHELNRSVSDGEVLKQVVGHFSTIFDATVELLHGDDARRALDDVLGSSADIPHVAA</sequence>
<evidence type="ECO:0000256" key="8">
    <source>
        <dbReference type="PIRSR" id="PIRSR016262-1"/>
    </source>
</evidence>
<dbReference type="PROSITE" id="PS01313">
    <property type="entry name" value="LIPB"/>
    <property type="match status" value="1"/>
</dbReference>
<name>A0A2A8CX05_9BACT</name>
<keyword evidence="13" id="KW-1185">Reference proteome</keyword>
<comment type="caution">
    <text evidence="12">The sequence shown here is derived from an EMBL/GenBank/DDBJ whole genome shotgun (WGS) entry which is preliminary data.</text>
</comment>
<comment type="catalytic activity">
    <reaction evidence="6 7">
        <text>octanoyl-[ACP] + L-lysyl-[protein] = N(6)-octanoyl-L-lysyl-[protein] + holo-[ACP] + H(+)</text>
        <dbReference type="Rhea" id="RHEA:17665"/>
        <dbReference type="Rhea" id="RHEA-COMP:9636"/>
        <dbReference type="Rhea" id="RHEA-COMP:9685"/>
        <dbReference type="Rhea" id="RHEA-COMP:9752"/>
        <dbReference type="Rhea" id="RHEA-COMP:9928"/>
        <dbReference type="ChEBI" id="CHEBI:15378"/>
        <dbReference type="ChEBI" id="CHEBI:29969"/>
        <dbReference type="ChEBI" id="CHEBI:64479"/>
        <dbReference type="ChEBI" id="CHEBI:78463"/>
        <dbReference type="ChEBI" id="CHEBI:78809"/>
        <dbReference type="EC" id="2.3.1.181"/>
    </reaction>
</comment>
<evidence type="ECO:0000256" key="6">
    <source>
        <dbReference type="HAMAP-Rule" id="MF_00013"/>
    </source>
</evidence>
<evidence type="ECO:0000256" key="1">
    <source>
        <dbReference type="ARBA" id="ARBA00004821"/>
    </source>
</evidence>
<keyword evidence="2 6" id="KW-0963">Cytoplasm</keyword>
<keyword evidence="4 6" id="KW-0012">Acyltransferase</keyword>
<dbReference type="UniPathway" id="UPA00538">
    <property type="reaction ID" value="UER00592"/>
</dbReference>
<reference evidence="12 13" key="1">
    <citation type="submission" date="2017-10" db="EMBL/GenBank/DDBJ databases">
        <title>Draft genome of Longibacter Salinarum.</title>
        <authorList>
            <person name="Goh K.M."/>
            <person name="Shamsir M.S."/>
            <person name="Lim S.W."/>
        </authorList>
    </citation>
    <scope>NUCLEOTIDE SEQUENCE [LARGE SCALE GENOMIC DNA]</scope>
    <source>
        <strain evidence="12 13">KCTC 52045</strain>
    </source>
</reference>
<dbReference type="OrthoDB" id="9787061at2"/>
<dbReference type="AlphaFoldDB" id="A0A2A8CX05"/>
<protein>
    <recommendedName>
        <fullName evidence="6 7">Octanoyltransferase</fullName>
        <ecNumber evidence="6 7">2.3.1.181</ecNumber>
    </recommendedName>
    <alternativeName>
        <fullName evidence="6">Lipoate-protein ligase B</fullName>
    </alternativeName>
    <alternativeName>
        <fullName evidence="6">Lipoyl/octanoyl transferase</fullName>
    </alternativeName>
    <alternativeName>
        <fullName evidence="6">Octanoyl-[acyl-carrier-protein]-protein N-octanoyltransferase</fullName>
    </alternativeName>
</protein>
<dbReference type="GO" id="GO:0033819">
    <property type="term" value="F:lipoyl(octanoyl) transferase activity"/>
    <property type="evidence" value="ECO:0007669"/>
    <property type="project" value="UniProtKB-EC"/>
</dbReference>
<dbReference type="PANTHER" id="PTHR10993:SF12">
    <property type="entry name" value="OCTANOYLTRANSFERASE"/>
    <property type="match status" value="1"/>
</dbReference>
<dbReference type="InterPro" id="IPR045864">
    <property type="entry name" value="aa-tRNA-synth_II/BPL/LPL"/>
</dbReference>
<evidence type="ECO:0000259" key="11">
    <source>
        <dbReference type="PROSITE" id="PS51733"/>
    </source>
</evidence>
<dbReference type="CDD" id="cd16444">
    <property type="entry name" value="LipB"/>
    <property type="match status" value="1"/>
</dbReference>
<dbReference type="SUPFAM" id="SSF55681">
    <property type="entry name" value="Class II aaRS and biotin synthetases"/>
    <property type="match status" value="1"/>
</dbReference>
<comment type="subcellular location">
    <subcellularLocation>
        <location evidence="6">Cytoplasm</location>
    </subcellularLocation>
</comment>
<evidence type="ECO:0000313" key="13">
    <source>
        <dbReference type="Proteomes" id="UP000220102"/>
    </source>
</evidence>
<dbReference type="RefSeq" id="WP_098075824.1">
    <property type="nucleotide sequence ID" value="NZ_PDEQ01000005.1"/>
</dbReference>
<dbReference type="Proteomes" id="UP000220102">
    <property type="component" value="Unassembled WGS sequence"/>
</dbReference>
<dbReference type="InterPro" id="IPR020605">
    <property type="entry name" value="Octanoyltransferase_CS"/>
</dbReference>
<comment type="miscellaneous">
    <text evidence="6">In the reaction, the free carboxyl group of octanoic acid is attached via an amide linkage to the epsilon-amino group of a specific lysine residue of lipoyl domains of lipoate-dependent enzymes.</text>
</comment>
<dbReference type="InterPro" id="IPR004143">
    <property type="entry name" value="BPL_LPL_catalytic"/>
</dbReference>
<comment type="pathway">
    <text evidence="1 6 7">Protein modification; protein lipoylation via endogenous pathway; protein N(6)-(lipoyl)lysine from octanoyl-[acyl-carrier-protein]: step 1/2.</text>
</comment>
<evidence type="ECO:0000256" key="9">
    <source>
        <dbReference type="PIRSR" id="PIRSR016262-2"/>
    </source>
</evidence>
<feature type="binding site" evidence="6 9">
    <location>
        <begin position="178"/>
        <end position="180"/>
    </location>
    <ligand>
        <name>substrate</name>
    </ligand>
</feature>
<dbReference type="NCBIfam" id="NF010925">
    <property type="entry name" value="PRK14345.1"/>
    <property type="match status" value="1"/>
</dbReference>
<evidence type="ECO:0000256" key="2">
    <source>
        <dbReference type="ARBA" id="ARBA00022490"/>
    </source>
</evidence>
<feature type="site" description="Lowers pKa of active site Cys" evidence="6 10">
    <location>
        <position position="162"/>
    </location>
</feature>
<evidence type="ECO:0000313" key="12">
    <source>
        <dbReference type="EMBL" id="PEN13232.1"/>
    </source>
</evidence>
<evidence type="ECO:0000256" key="5">
    <source>
        <dbReference type="ARBA" id="ARBA00024732"/>
    </source>
</evidence>
<proteinExistence type="inferred from homology"/>
<dbReference type="HAMAP" id="MF_00013">
    <property type="entry name" value="LipB"/>
    <property type="match status" value="1"/>
</dbReference>